<reference evidence="2 3" key="1">
    <citation type="submission" date="2014-02" db="EMBL/GenBank/DDBJ databases">
        <title>Transposable element dynamics among asymbiotic and ectomycorrhizal Amanita fungi.</title>
        <authorList>
            <consortium name="DOE Joint Genome Institute"/>
            <person name="Hess J."/>
            <person name="Skrede I."/>
            <person name="Wolfe B."/>
            <person name="LaButti K."/>
            <person name="Ohm R.A."/>
            <person name="Grigoriev I.V."/>
            <person name="Pringle A."/>
        </authorList>
    </citation>
    <scope>NUCLEOTIDE SEQUENCE [LARGE SCALE GENOMIC DNA]</scope>
    <source>
        <strain evidence="2 3">SKay4041</strain>
    </source>
</reference>
<name>A0A2A9NXW7_9AGAR</name>
<evidence type="ECO:0000313" key="3">
    <source>
        <dbReference type="Proteomes" id="UP000242287"/>
    </source>
</evidence>
<dbReference type="Pfam" id="PF13621">
    <property type="entry name" value="Cupin_8"/>
    <property type="match status" value="1"/>
</dbReference>
<dbReference type="InterPro" id="IPR003347">
    <property type="entry name" value="JmjC_dom"/>
</dbReference>
<gene>
    <name evidence="2" type="ORF">AMATHDRAFT_73863</name>
</gene>
<dbReference type="OrthoDB" id="424465at2759"/>
<protein>
    <recommendedName>
        <fullName evidence="1">JmjC domain-containing protein</fullName>
    </recommendedName>
</protein>
<keyword evidence="3" id="KW-1185">Reference proteome</keyword>
<dbReference type="InterPro" id="IPR014710">
    <property type="entry name" value="RmlC-like_jellyroll"/>
</dbReference>
<evidence type="ECO:0000259" key="1">
    <source>
        <dbReference type="PROSITE" id="PS51184"/>
    </source>
</evidence>
<evidence type="ECO:0000313" key="2">
    <source>
        <dbReference type="EMBL" id="PFH52730.1"/>
    </source>
</evidence>
<dbReference type="SUPFAM" id="SSF51197">
    <property type="entry name" value="Clavaminate synthase-like"/>
    <property type="match status" value="1"/>
</dbReference>
<dbReference type="STRING" id="703135.A0A2A9NXW7"/>
<accession>A0A2A9NXW7</accession>
<dbReference type="PANTHER" id="PTHR12461">
    <property type="entry name" value="HYPOXIA-INDUCIBLE FACTOR 1 ALPHA INHIBITOR-RELATED"/>
    <property type="match status" value="1"/>
</dbReference>
<sequence length="335" mass="38398">MEPPYLKNDHLQWLAMEYYDLNGSSIEVLERPPTALEFSRLVNASRPVVINGLELSATRKWTNGYLVRKMEMRRISVAVTPDGRADAITEGPDNKLYFVEPFVDHMTMEELLSRLATNSNQSEICYLQSQNGNLYSSTYFGGQAERDPSEFEPLRKDVPPEIPWCSEALDRSPDAVNLWIGDGKSSTSIHCDPYENFYTVVRGAKHFTLLPPTEGYYLKERWYPHGQYTRSSNTDLQMTPSPPTVSHVRWSSILDPNEPQALPPEAHPIHVSLLPGQTLYLPAGWWHHVRQAPEITIALNWWYDTEMRGMSWILLSFMRKLCSPGENCEEESMTN</sequence>
<feature type="domain" description="JmjC" evidence="1">
    <location>
        <begin position="136"/>
        <end position="318"/>
    </location>
</feature>
<dbReference type="SMART" id="SM00558">
    <property type="entry name" value="JmjC"/>
    <property type="match status" value="1"/>
</dbReference>
<dbReference type="PANTHER" id="PTHR12461:SF99">
    <property type="entry name" value="BIFUNCTIONAL PEPTIDASE AND (3S)-LYSYL HYDROXYLASE JMJD7"/>
    <property type="match status" value="1"/>
</dbReference>
<dbReference type="AlphaFoldDB" id="A0A2A9NXW7"/>
<dbReference type="Proteomes" id="UP000242287">
    <property type="component" value="Unassembled WGS sequence"/>
</dbReference>
<dbReference type="Gene3D" id="2.60.120.10">
    <property type="entry name" value="Jelly Rolls"/>
    <property type="match status" value="1"/>
</dbReference>
<dbReference type="InterPro" id="IPR041667">
    <property type="entry name" value="Cupin_8"/>
</dbReference>
<dbReference type="PROSITE" id="PS51184">
    <property type="entry name" value="JMJC"/>
    <property type="match status" value="1"/>
</dbReference>
<organism evidence="2 3">
    <name type="scientific">Amanita thiersii Skay4041</name>
    <dbReference type="NCBI Taxonomy" id="703135"/>
    <lineage>
        <taxon>Eukaryota</taxon>
        <taxon>Fungi</taxon>
        <taxon>Dikarya</taxon>
        <taxon>Basidiomycota</taxon>
        <taxon>Agaricomycotina</taxon>
        <taxon>Agaricomycetes</taxon>
        <taxon>Agaricomycetidae</taxon>
        <taxon>Agaricales</taxon>
        <taxon>Pluteineae</taxon>
        <taxon>Amanitaceae</taxon>
        <taxon>Amanita</taxon>
    </lineage>
</organism>
<proteinExistence type="predicted"/>
<dbReference type="EMBL" id="KZ301977">
    <property type="protein sequence ID" value="PFH52730.1"/>
    <property type="molecule type" value="Genomic_DNA"/>
</dbReference>